<dbReference type="Pfam" id="PF11887">
    <property type="entry name" value="Mce4_CUP1"/>
    <property type="match status" value="1"/>
</dbReference>
<dbReference type="PANTHER" id="PTHR33371">
    <property type="entry name" value="INTERMEMBRANE PHOSPHOLIPID TRANSPORT SYSTEM BINDING PROTEIN MLAD-RELATED"/>
    <property type="match status" value="1"/>
</dbReference>
<evidence type="ECO:0000313" key="5">
    <source>
        <dbReference type="Proteomes" id="UP000580474"/>
    </source>
</evidence>
<proteinExistence type="predicted"/>
<dbReference type="InterPro" id="IPR005693">
    <property type="entry name" value="Mce"/>
</dbReference>
<dbReference type="RefSeq" id="WP_184476285.1">
    <property type="nucleotide sequence ID" value="NZ_JACHIV010000001.1"/>
</dbReference>
<sequence>MLTRKTRLQIVAFLAIALVGIGYAGARYAGLDRLLGPRGYVVTMNLADSGGIFDNAEVTYRGVPIGRVGEMKLTSGGIEVPLDIEAGHKRIPSDVDAVVTNRSAVGEQYVDLRPRKDGGPFLKDGSVINRAATSTPLPVEDLMTNLDDFAKSVPEDSLRTVVNELGTAFRDNGGNLQRVLDTTREFTTEAQQHLPQTRQLLEDGTTVLATQNEQGSAIRSYSSDLKLLAEQLRTSDPDLRNLIKKAPPAARQVSGLLNETGPQLGTLITNLTSTTDLLAANNDGIEQLMVTYPMVSAGGYSVVPGDGTAHFGLALNIFDPLPCTAGYEGTDKRAGNDLAPTPLNTDAHCAEPPGSPINVRGAQNAPGQ</sequence>
<feature type="region of interest" description="Disordered" evidence="1">
    <location>
        <begin position="332"/>
        <end position="368"/>
    </location>
</feature>
<protein>
    <submittedName>
        <fullName evidence="4">Phospholipid/cholesterol/gamma-HCH transport system substrate-binding protein</fullName>
    </submittedName>
</protein>
<organism evidence="4 5">
    <name type="scientific">Saccharopolyspora gloriosae</name>
    <dbReference type="NCBI Taxonomy" id="455344"/>
    <lineage>
        <taxon>Bacteria</taxon>
        <taxon>Bacillati</taxon>
        <taxon>Actinomycetota</taxon>
        <taxon>Actinomycetes</taxon>
        <taxon>Pseudonocardiales</taxon>
        <taxon>Pseudonocardiaceae</taxon>
        <taxon>Saccharopolyspora</taxon>
    </lineage>
</organism>
<feature type="domain" description="Mammalian cell entry C-terminal" evidence="3">
    <location>
        <begin position="122"/>
        <end position="294"/>
    </location>
</feature>
<feature type="domain" description="Mce/MlaD" evidence="2">
    <location>
        <begin position="38"/>
        <end position="114"/>
    </location>
</feature>
<dbReference type="GO" id="GO:0005576">
    <property type="term" value="C:extracellular region"/>
    <property type="evidence" value="ECO:0007669"/>
    <property type="project" value="TreeGrafter"/>
</dbReference>
<comment type="caution">
    <text evidence="4">The sequence shown here is derived from an EMBL/GenBank/DDBJ whole genome shotgun (WGS) entry which is preliminary data.</text>
</comment>
<reference evidence="4 5" key="1">
    <citation type="submission" date="2020-08" db="EMBL/GenBank/DDBJ databases">
        <title>Sequencing the genomes of 1000 actinobacteria strains.</title>
        <authorList>
            <person name="Klenk H.-P."/>
        </authorList>
    </citation>
    <scope>NUCLEOTIDE SEQUENCE [LARGE SCALE GENOMIC DNA]</scope>
    <source>
        <strain evidence="4 5">DSM 45582</strain>
    </source>
</reference>
<dbReference type="EMBL" id="JACHIV010000001">
    <property type="protein sequence ID" value="MBB5067057.1"/>
    <property type="molecule type" value="Genomic_DNA"/>
</dbReference>
<dbReference type="InterPro" id="IPR052336">
    <property type="entry name" value="MlaD_Phospholipid_Transporter"/>
</dbReference>
<keyword evidence="5" id="KW-1185">Reference proteome</keyword>
<evidence type="ECO:0000259" key="3">
    <source>
        <dbReference type="Pfam" id="PF11887"/>
    </source>
</evidence>
<evidence type="ECO:0000256" key="1">
    <source>
        <dbReference type="SAM" id="MobiDB-lite"/>
    </source>
</evidence>
<dbReference type="AlphaFoldDB" id="A0A840NFK8"/>
<gene>
    <name evidence="4" type="ORF">BJ969_000145</name>
</gene>
<dbReference type="InterPro" id="IPR024516">
    <property type="entry name" value="Mce_C"/>
</dbReference>
<dbReference type="InterPro" id="IPR003399">
    <property type="entry name" value="Mce/MlaD"/>
</dbReference>
<dbReference type="NCBIfam" id="TIGR00996">
    <property type="entry name" value="Mtu_fam_mce"/>
    <property type="match status" value="1"/>
</dbReference>
<dbReference type="Proteomes" id="UP000580474">
    <property type="component" value="Unassembled WGS sequence"/>
</dbReference>
<dbReference type="PANTHER" id="PTHR33371:SF16">
    <property type="entry name" value="MCE-FAMILY PROTEIN MCE3F"/>
    <property type="match status" value="1"/>
</dbReference>
<evidence type="ECO:0000259" key="2">
    <source>
        <dbReference type="Pfam" id="PF02470"/>
    </source>
</evidence>
<name>A0A840NFK8_9PSEU</name>
<dbReference type="Pfam" id="PF02470">
    <property type="entry name" value="MlaD"/>
    <property type="match status" value="1"/>
</dbReference>
<accession>A0A840NFK8</accession>
<evidence type="ECO:0000313" key="4">
    <source>
        <dbReference type="EMBL" id="MBB5067057.1"/>
    </source>
</evidence>